<dbReference type="Proteomes" id="UP000270299">
    <property type="component" value="Unassembled WGS sequence"/>
</dbReference>
<organism evidence="3 4">
    <name type="scientific">Mycetocola manganoxydans</name>
    <dbReference type="NCBI Taxonomy" id="699879"/>
    <lineage>
        <taxon>Bacteria</taxon>
        <taxon>Bacillati</taxon>
        <taxon>Actinomycetota</taxon>
        <taxon>Actinomycetes</taxon>
        <taxon>Micrococcales</taxon>
        <taxon>Microbacteriaceae</taxon>
        <taxon>Mycetocola</taxon>
    </lineage>
</organism>
<dbReference type="InterPro" id="IPR003870">
    <property type="entry name" value="DUF222"/>
</dbReference>
<evidence type="ECO:0000256" key="1">
    <source>
        <dbReference type="SAM" id="MobiDB-lite"/>
    </source>
</evidence>
<proteinExistence type="predicted"/>
<dbReference type="Pfam" id="PF02720">
    <property type="entry name" value="DUF222"/>
    <property type="match status" value="1"/>
</dbReference>
<comment type="caution">
    <text evidence="3">The sequence shown here is derived from an EMBL/GenBank/DDBJ whole genome shotgun (WGS) entry which is preliminary data.</text>
</comment>
<name>A0A3L6ZIR5_9MICO</name>
<protein>
    <submittedName>
        <fullName evidence="3">DUF222 domain-containing protein</fullName>
    </submittedName>
</protein>
<dbReference type="AlphaFoldDB" id="A0A3L6ZIR5"/>
<feature type="region of interest" description="Disordered" evidence="1">
    <location>
        <begin position="144"/>
        <end position="196"/>
    </location>
</feature>
<feature type="compositionally biased region" description="Acidic residues" evidence="1">
    <location>
        <begin position="157"/>
        <end position="169"/>
    </location>
</feature>
<evidence type="ECO:0000313" key="4">
    <source>
        <dbReference type="Proteomes" id="UP000270299"/>
    </source>
</evidence>
<feature type="domain" description="DUF222" evidence="2">
    <location>
        <begin position="3"/>
        <end position="229"/>
    </location>
</feature>
<reference evidence="3 4" key="1">
    <citation type="submission" date="2018-10" db="EMBL/GenBank/DDBJ databases">
        <authorList>
            <person name="Li J."/>
        </authorList>
    </citation>
    <scope>NUCLEOTIDE SEQUENCE [LARGE SCALE GENOMIC DNA]</scope>
    <source>
        <strain evidence="3 4">CCTCC AB209002</strain>
    </source>
</reference>
<dbReference type="OrthoDB" id="5177627at2"/>
<dbReference type="EMBL" id="RCUV01000030">
    <property type="protein sequence ID" value="RLP67787.1"/>
    <property type="molecule type" value="Genomic_DNA"/>
</dbReference>
<accession>A0A3L6ZIR5</accession>
<dbReference type="RefSeq" id="WP_121674088.1">
    <property type="nucleotide sequence ID" value="NZ_RCUV01000030.1"/>
</dbReference>
<feature type="non-terminal residue" evidence="3">
    <location>
        <position position="232"/>
    </location>
</feature>
<evidence type="ECO:0000259" key="2">
    <source>
        <dbReference type="Pfam" id="PF02720"/>
    </source>
</evidence>
<sequence length="232" mass="24972">PRVRVGQPLPALFPVVKDALQDGLIGIETADVITRELATASPRADVEHLAAAEQFLVDQATGRTDHTGVVGVSLPADLIAIQARQWRDRLDTDGIEPRAEKAFQDRDFWISRRVHNGVMKFGGQVTPDVGGKLHALLDAVLNPRTTTRYHTDRPTGPDDETAEGTEGAEDSTRSVTGQSAQPGRVRDPRTPGQQRADVFAAMIDSLARSTDTPTVSGASPTVIVRVDADVLE</sequence>
<keyword evidence="4" id="KW-1185">Reference proteome</keyword>
<feature type="non-terminal residue" evidence="3">
    <location>
        <position position="1"/>
    </location>
</feature>
<gene>
    <name evidence="3" type="ORF">D9V29_14755</name>
</gene>
<evidence type="ECO:0000313" key="3">
    <source>
        <dbReference type="EMBL" id="RLP67787.1"/>
    </source>
</evidence>